<name>A0A5A8CVT2_CAFRO</name>
<dbReference type="SMART" id="SM00382">
    <property type="entry name" value="AAA"/>
    <property type="match status" value="1"/>
</dbReference>
<sequence>MIDEIAIVSVAGVILWSWANPELSASRGLERMINALFKDVLLREGRSREAHYDTMACRMKWRRSESRGVVVVAAYDKELARSHDFSYIDKVVASVAKTLEDNVTDPIGVLTESLSFDRQWGVIQSKLEALTGAPRSQPAATSREASAASPAGAAAGDDASYEEEDGEGGLRASATSPRSPLVGMSDPAFEGLSAAERIALKRAQKKKQGTSRFEGKVVPGKGGKATGKGKDGAVDARGKALGGKALRGPAGGSGKLSAAAAAALNYGPAEDDSAAAGPKAEFGKGDVDLRVSWVDEEDTDDEDEGASSAGSWFRGTAFGRALSVFSGGHTLTASDLSSVGEELQEHLRTKNVTGPVAEGIVNAVLEKLVGTRAGAFDSMLDVVRSALRTSIHRLLTPRTHIDPISDARANAERAHGAAGGAAGAAASGFRPYVIVFTGINGVGKSTSLSKVIYHLKDSGLKPMVAACDTFRSGAVEQLRRHTDALEVPLFQQGYSKEPALVARAAIAEATKTGCDVVCVDTAGRMQSNRKLMQELASLVASNRPDLVLFVGEALAGSDSVDQLKEFNRSLVGLAPEGTSPRGVDGIFLTKCDTIDDKIGAAVSMVHETSIPIVFMGTGQRYTDMKRLNVDFVVQSLMR</sequence>
<dbReference type="InterPro" id="IPR011012">
    <property type="entry name" value="Longin-like_dom_sf"/>
</dbReference>
<evidence type="ECO:0000256" key="6">
    <source>
        <dbReference type="ARBA" id="ARBA00023136"/>
    </source>
</evidence>
<keyword evidence="7" id="KW-0675">Receptor</keyword>
<dbReference type="AlphaFoldDB" id="A0A5A8CVT2"/>
<dbReference type="PANTHER" id="PTHR43134">
    <property type="entry name" value="SIGNAL RECOGNITION PARTICLE RECEPTOR SUBUNIT ALPHA"/>
    <property type="match status" value="1"/>
</dbReference>
<dbReference type="FunFam" id="3.40.50.300:FF:000566">
    <property type="entry name" value="Signal recognition particle receptor subunit alpha"/>
    <property type="match status" value="1"/>
</dbReference>
<evidence type="ECO:0000256" key="2">
    <source>
        <dbReference type="ARBA" id="ARBA00008531"/>
    </source>
</evidence>
<dbReference type="GO" id="GO:0006614">
    <property type="term" value="P:SRP-dependent cotranslational protein targeting to membrane"/>
    <property type="evidence" value="ECO:0007669"/>
    <property type="project" value="InterPro"/>
</dbReference>
<comment type="subcellular location">
    <subcellularLocation>
        <location evidence="1">Endoplasmic reticulum membrane</location>
        <topology evidence="1">Peripheral membrane protein</topology>
        <orientation evidence="1">Cytoplasmic side</orientation>
    </subcellularLocation>
</comment>
<feature type="domain" description="SRP54-type proteins GTP-binding" evidence="11">
    <location>
        <begin position="611"/>
        <end position="624"/>
    </location>
</feature>
<reference evidence="12 13" key="1">
    <citation type="submission" date="2019-07" db="EMBL/GenBank/DDBJ databases">
        <title>Genomes of Cafeteria roenbergensis.</title>
        <authorList>
            <person name="Fischer M.G."/>
            <person name="Hackl T."/>
            <person name="Roman M."/>
        </authorList>
    </citation>
    <scope>NUCLEOTIDE SEQUENCE [LARGE SCALE GENOMIC DNA]</scope>
    <source>
        <strain evidence="12 13">BVI</strain>
    </source>
</reference>
<organism evidence="12 13">
    <name type="scientific">Cafeteria roenbergensis</name>
    <name type="common">Marine flagellate</name>
    <dbReference type="NCBI Taxonomy" id="33653"/>
    <lineage>
        <taxon>Eukaryota</taxon>
        <taxon>Sar</taxon>
        <taxon>Stramenopiles</taxon>
        <taxon>Bigyra</taxon>
        <taxon>Opalozoa</taxon>
        <taxon>Bicosoecida</taxon>
        <taxon>Cafeteriaceae</taxon>
        <taxon>Cafeteria</taxon>
    </lineage>
</organism>
<dbReference type="SUPFAM" id="SSF64356">
    <property type="entry name" value="SNARE-like"/>
    <property type="match status" value="1"/>
</dbReference>
<evidence type="ECO:0000256" key="3">
    <source>
        <dbReference type="ARBA" id="ARBA00011870"/>
    </source>
</evidence>
<dbReference type="InterPro" id="IPR000897">
    <property type="entry name" value="SRP54_GTPase_dom"/>
</dbReference>
<comment type="subunit">
    <text evidence="3">Heterodimer of an alpha and a beta chain.</text>
</comment>
<evidence type="ECO:0000256" key="8">
    <source>
        <dbReference type="ARBA" id="ARBA00071429"/>
    </source>
</evidence>
<evidence type="ECO:0000259" key="11">
    <source>
        <dbReference type="PROSITE" id="PS00300"/>
    </source>
</evidence>
<comment type="similarity">
    <text evidence="2">Belongs to the GTP-binding SRP family.</text>
</comment>
<dbReference type="InterPro" id="IPR036225">
    <property type="entry name" value="SRP/SRP_N"/>
</dbReference>
<keyword evidence="13" id="KW-1185">Reference proteome</keyword>
<evidence type="ECO:0000313" key="12">
    <source>
        <dbReference type="EMBL" id="KAA0156310.1"/>
    </source>
</evidence>
<keyword evidence="5" id="KW-0342">GTP-binding</keyword>
<dbReference type="Gene3D" id="3.30.450.60">
    <property type="match status" value="1"/>
</dbReference>
<dbReference type="SUPFAM" id="SSF52540">
    <property type="entry name" value="P-loop containing nucleoside triphosphate hydrolases"/>
    <property type="match status" value="1"/>
</dbReference>
<evidence type="ECO:0000256" key="7">
    <source>
        <dbReference type="ARBA" id="ARBA00023170"/>
    </source>
</evidence>
<dbReference type="Pfam" id="PF00448">
    <property type="entry name" value="SRP54"/>
    <property type="match status" value="1"/>
</dbReference>
<dbReference type="Proteomes" id="UP000323011">
    <property type="component" value="Unassembled WGS sequence"/>
</dbReference>
<dbReference type="InterPro" id="IPR003593">
    <property type="entry name" value="AAA+_ATPase"/>
</dbReference>
<dbReference type="PANTHER" id="PTHR43134:SF1">
    <property type="entry name" value="SIGNAL RECOGNITION PARTICLE RECEPTOR SUBUNIT ALPHA"/>
    <property type="match status" value="1"/>
</dbReference>
<keyword evidence="6" id="KW-0472">Membrane</keyword>
<dbReference type="CDD" id="cd17876">
    <property type="entry name" value="SRalpha_C"/>
    <property type="match status" value="1"/>
</dbReference>
<gene>
    <name evidence="12" type="ORF">FNF29_01103</name>
</gene>
<dbReference type="PROSITE" id="PS00300">
    <property type="entry name" value="SRP54"/>
    <property type="match status" value="1"/>
</dbReference>
<evidence type="ECO:0000256" key="4">
    <source>
        <dbReference type="ARBA" id="ARBA00022741"/>
    </source>
</evidence>
<evidence type="ECO:0000256" key="1">
    <source>
        <dbReference type="ARBA" id="ARBA00004397"/>
    </source>
</evidence>
<comment type="caution">
    <text evidence="12">The sequence shown here is derived from an EMBL/GenBank/DDBJ whole genome shotgun (WGS) entry which is preliminary data.</text>
</comment>
<accession>A0A5A8CVT2</accession>
<dbReference type="GO" id="GO:0005785">
    <property type="term" value="C:signal recognition particle receptor complex"/>
    <property type="evidence" value="ECO:0007669"/>
    <property type="project" value="InterPro"/>
</dbReference>
<evidence type="ECO:0000256" key="9">
    <source>
        <dbReference type="ARBA" id="ARBA00081194"/>
    </source>
</evidence>
<dbReference type="Pfam" id="PF04086">
    <property type="entry name" value="SRP-alpha_N"/>
    <property type="match status" value="1"/>
</dbReference>
<dbReference type="InterPro" id="IPR027417">
    <property type="entry name" value="P-loop_NTPase"/>
</dbReference>
<dbReference type="Gene3D" id="1.20.120.140">
    <property type="entry name" value="Signal recognition particle SRP54, nucleotide-binding domain"/>
    <property type="match status" value="1"/>
</dbReference>
<dbReference type="InterPro" id="IPR007222">
    <property type="entry name" value="Sig_recog_particle_rcpt_asu_N"/>
</dbReference>
<evidence type="ECO:0000256" key="10">
    <source>
        <dbReference type="SAM" id="MobiDB-lite"/>
    </source>
</evidence>
<dbReference type="Gene3D" id="3.40.50.300">
    <property type="entry name" value="P-loop containing nucleotide triphosphate hydrolases"/>
    <property type="match status" value="1"/>
</dbReference>
<feature type="region of interest" description="Disordered" evidence="10">
    <location>
        <begin position="131"/>
        <end position="187"/>
    </location>
</feature>
<keyword evidence="4" id="KW-0547">Nucleotide-binding</keyword>
<protein>
    <recommendedName>
        <fullName evidence="8">Signal recognition particle receptor subunit alpha homolog</fullName>
    </recommendedName>
    <alternativeName>
        <fullName evidence="9">Docking protein alpha</fullName>
    </alternativeName>
</protein>
<dbReference type="CDD" id="cd14826">
    <property type="entry name" value="SR_alpha_SRX"/>
    <property type="match status" value="1"/>
</dbReference>
<dbReference type="GO" id="GO:0006886">
    <property type="term" value="P:intracellular protein transport"/>
    <property type="evidence" value="ECO:0007669"/>
    <property type="project" value="InterPro"/>
</dbReference>
<feature type="region of interest" description="Disordered" evidence="10">
    <location>
        <begin position="202"/>
        <end position="233"/>
    </location>
</feature>
<dbReference type="SMART" id="SM00962">
    <property type="entry name" value="SRP54"/>
    <property type="match status" value="1"/>
</dbReference>
<evidence type="ECO:0000256" key="5">
    <source>
        <dbReference type="ARBA" id="ARBA00023134"/>
    </source>
</evidence>
<proteinExistence type="inferred from homology"/>
<dbReference type="GO" id="GO:0003924">
    <property type="term" value="F:GTPase activity"/>
    <property type="evidence" value="ECO:0007669"/>
    <property type="project" value="InterPro"/>
</dbReference>
<dbReference type="SUPFAM" id="SSF47364">
    <property type="entry name" value="Domain of the SRP/SRP receptor G-proteins"/>
    <property type="match status" value="1"/>
</dbReference>
<evidence type="ECO:0000313" key="13">
    <source>
        <dbReference type="Proteomes" id="UP000323011"/>
    </source>
</evidence>
<dbReference type="GO" id="GO:0005525">
    <property type="term" value="F:GTP binding"/>
    <property type="evidence" value="ECO:0007669"/>
    <property type="project" value="UniProtKB-KW"/>
</dbReference>
<dbReference type="GO" id="GO:0005047">
    <property type="term" value="F:signal recognition particle binding"/>
    <property type="evidence" value="ECO:0007669"/>
    <property type="project" value="InterPro"/>
</dbReference>
<feature type="compositionally biased region" description="Low complexity" evidence="10">
    <location>
        <begin position="144"/>
        <end position="158"/>
    </location>
</feature>
<dbReference type="EMBL" id="VLTN01000004">
    <property type="protein sequence ID" value="KAA0156310.1"/>
    <property type="molecule type" value="Genomic_DNA"/>
</dbReference>
<dbReference type="InterPro" id="IPR042101">
    <property type="entry name" value="SRP54_N_sf"/>
</dbReference>